<dbReference type="EMBL" id="SJPS01000004">
    <property type="protein sequence ID" value="TWU25491.1"/>
    <property type="molecule type" value="Genomic_DNA"/>
</dbReference>
<accession>A0A5C6CQ00</accession>
<evidence type="ECO:0000313" key="3">
    <source>
        <dbReference type="Proteomes" id="UP000318437"/>
    </source>
</evidence>
<evidence type="ECO:0000313" key="2">
    <source>
        <dbReference type="EMBL" id="TWU25491.1"/>
    </source>
</evidence>
<keyword evidence="3" id="KW-1185">Reference proteome</keyword>
<reference evidence="2 3" key="1">
    <citation type="submission" date="2019-02" db="EMBL/GenBank/DDBJ databases">
        <title>Deep-cultivation of Planctomycetes and their phenomic and genomic characterization uncovers novel biology.</title>
        <authorList>
            <person name="Wiegand S."/>
            <person name="Jogler M."/>
            <person name="Boedeker C."/>
            <person name="Pinto D."/>
            <person name="Vollmers J."/>
            <person name="Rivas-Marin E."/>
            <person name="Kohn T."/>
            <person name="Peeters S.H."/>
            <person name="Heuer A."/>
            <person name="Rast P."/>
            <person name="Oberbeckmann S."/>
            <person name="Bunk B."/>
            <person name="Jeske O."/>
            <person name="Meyerdierks A."/>
            <person name="Storesund J.E."/>
            <person name="Kallscheuer N."/>
            <person name="Luecker S."/>
            <person name="Lage O.M."/>
            <person name="Pohl T."/>
            <person name="Merkel B.J."/>
            <person name="Hornburger P."/>
            <person name="Mueller R.-W."/>
            <person name="Bruemmer F."/>
            <person name="Labrenz M."/>
            <person name="Spormann A.M."/>
            <person name="Op Den Camp H."/>
            <person name="Overmann J."/>
            <person name="Amann R."/>
            <person name="Jetten M.S.M."/>
            <person name="Mascher T."/>
            <person name="Medema M.H."/>
            <person name="Devos D.P."/>
            <person name="Kaster A.-K."/>
            <person name="Ovreas L."/>
            <person name="Rohde M."/>
            <person name="Galperin M.Y."/>
            <person name="Jogler C."/>
        </authorList>
    </citation>
    <scope>NUCLEOTIDE SEQUENCE [LARGE SCALE GENOMIC DNA]</scope>
    <source>
        <strain evidence="2 3">Pla144</strain>
    </source>
</reference>
<evidence type="ECO:0000256" key="1">
    <source>
        <dbReference type="SAM" id="MobiDB-lite"/>
    </source>
</evidence>
<gene>
    <name evidence="2" type="ORF">Pla144_26960</name>
</gene>
<protein>
    <submittedName>
        <fullName evidence="2">Uncharacterized protein</fullName>
    </submittedName>
</protein>
<dbReference type="AlphaFoldDB" id="A0A5C6CQ00"/>
<name>A0A5C6CQ00_9BACT</name>
<organism evidence="2 3">
    <name type="scientific">Bythopirellula polymerisocia</name>
    <dbReference type="NCBI Taxonomy" id="2528003"/>
    <lineage>
        <taxon>Bacteria</taxon>
        <taxon>Pseudomonadati</taxon>
        <taxon>Planctomycetota</taxon>
        <taxon>Planctomycetia</taxon>
        <taxon>Pirellulales</taxon>
        <taxon>Lacipirellulaceae</taxon>
        <taxon>Bythopirellula</taxon>
    </lineage>
</organism>
<feature type="region of interest" description="Disordered" evidence="1">
    <location>
        <begin position="32"/>
        <end position="59"/>
    </location>
</feature>
<proteinExistence type="predicted"/>
<comment type="caution">
    <text evidence="2">The sequence shown here is derived from an EMBL/GenBank/DDBJ whole genome shotgun (WGS) entry which is preliminary data.</text>
</comment>
<dbReference type="Proteomes" id="UP000318437">
    <property type="component" value="Unassembled WGS sequence"/>
</dbReference>
<sequence length="59" mass="6002">MDVGLIVAGAEGMLKCGALGIGGFGLGKENWRAGNVSDQKNSNAERDPPPDIFQGGLGD</sequence>